<dbReference type="SMART" id="SM00369">
    <property type="entry name" value="LRR_TYP"/>
    <property type="match status" value="13"/>
</dbReference>
<keyword evidence="5" id="KW-1185">Reference proteome</keyword>
<evidence type="ECO:0000256" key="2">
    <source>
        <dbReference type="ARBA" id="ARBA00022737"/>
    </source>
</evidence>
<dbReference type="GO" id="GO:0005737">
    <property type="term" value="C:cytoplasm"/>
    <property type="evidence" value="ECO:0007669"/>
    <property type="project" value="TreeGrafter"/>
</dbReference>
<dbReference type="EMBL" id="JAABOA010001478">
    <property type="protein sequence ID" value="KAF9581465.1"/>
    <property type="molecule type" value="Genomic_DNA"/>
</dbReference>
<dbReference type="PANTHER" id="PTHR48051">
    <property type="match status" value="1"/>
</dbReference>
<dbReference type="SMART" id="SM00365">
    <property type="entry name" value="LRR_SD22"/>
    <property type="match status" value="6"/>
</dbReference>
<evidence type="ECO:0000313" key="5">
    <source>
        <dbReference type="Proteomes" id="UP000780801"/>
    </source>
</evidence>
<reference evidence="4" key="1">
    <citation type="journal article" date="2020" name="Fungal Divers.">
        <title>Resolving the Mortierellaceae phylogeny through synthesis of multi-gene phylogenetics and phylogenomics.</title>
        <authorList>
            <person name="Vandepol N."/>
            <person name="Liber J."/>
            <person name="Desiro A."/>
            <person name="Na H."/>
            <person name="Kennedy M."/>
            <person name="Barry K."/>
            <person name="Grigoriev I.V."/>
            <person name="Miller A.N."/>
            <person name="O'Donnell K."/>
            <person name="Stajich J.E."/>
            <person name="Bonito G."/>
        </authorList>
    </citation>
    <scope>NUCLEOTIDE SEQUENCE</scope>
    <source>
        <strain evidence="4">KOD1015</strain>
    </source>
</reference>
<dbReference type="Proteomes" id="UP000780801">
    <property type="component" value="Unassembled WGS sequence"/>
</dbReference>
<dbReference type="AlphaFoldDB" id="A0A9P6FVH5"/>
<evidence type="ECO:0008006" key="6">
    <source>
        <dbReference type="Google" id="ProtNLM"/>
    </source>
</evidence>
<dbReference type="Pfam" id="PF13855">
    <property type="entry name" value="LRR_8"/>
    <property type="match status" value="2"/>
</dbReference>
<dbReference type="PROSITE" id="PS51450">
    <property type="entry name" value="LRR"/>
    <property type="match status" value="2"/>
</dbReference>
<keyword evidence="2" id="KW-0677">Repeat</keyword>
<sequence>MSRPSIRETIQAGRVRLAQEEARTKSVRGGVETDERQAFVGSGIPGIKKSVPGPRQPTDIEILGHSQKSIRSLIAHAKGSGTIDISSRELTEVPPEVWNMYRVDPDKIVVDFSSSGGGWWDTVDLTRLTAADNAITFIDSRIQEFGGLVYVDFHSNCLATLPEEFAHLERVMSLNLSSNRFLEIPIILFRLKALVELNLSGNQISGPLDSSIGKLVGLESLDLSDNQLTSLPHELSHLRSLRRLNLSKNRLQNLSVQVLIHMPKLTELEIADNCLTCLFSGLAVFNTENGDKGHQVLELPSLVRIDARRSGLQRMTDVEDVVKPSILLPSIKEIFLSHNNLSSLDNLMTAMPQLRHLDIQSNRFTGIPSGVYDSSNLRHLNMSVNQMEMMPSELGSMTDLLTFNWEGNPIRNVPRSIANTESLLKLLRQRQSADAPVATTAEHLESIVVSIDSNSPILTHSEPRSPPTQQSRQDMRSLANELPSPMAELGSAVEKAVVEAPRGIPDKKLTHPSQNLSLVRKGLKDLTVKEIIAACHDPQSALLDFNAFTVFPRALQETFGMTTLTKISIHHNKISDFPFQLSFPLLTILDISDNLLESLQSDHVSNAIEAEQIGLSCFPRLVELNMTANRLTEVPPWLPRLFPSLKILIASRNKITSIDPQSFEGLQSLDLSGNEIAALPPRLGNVRSIQNLLVDGNTFRVPRRQVMEQGTEAVMEYLRSRIPTS</sequence>
<protein>
    <recommendedName>
        <fullName evidence="6">Leucine-rich repeat-containing protein 40</fullName>
    </recommendedName>
</protein>
<dbReference type="InterPro" id="IPR032675">
    <property type="entry name" value="LRR_dom_sf"/>
</dbReference>
<dbReference type="Gene3D" id="3.80.10.10">
    <property type="entry name" value="Ribonuclease Inhibitor"/>
    <property type="match status" value="2"/>
</dbReference>
<evidence type="ECO:0000256" key="1">
    <source>
        <dbReference type="ARBA" id="ARBA00022614"/>
    </source>
</evidence>
<dbReference type="PRINTS" id="PR00019">
    <property type="entry name" value="LEURICHRPT"/>
</dbReference>
<evidence type="ECO:0000313" key="4">
    <source>
        <dbReference type="EMBL" id="KAF9581465.1"/>
    </source>
</evidence>
<feature type="region of interest" description="Disordered" evidence="3">
    <location>
        <begin position="455"/>
        <end position="476"/>
    </location>
</feature>
<dbReference type="InterPro" id="IPR001611">
    <property type="entry name" value="Leu-rich_rpt"/>
</dbReference>
<organism evidence="4 5">
    <name type="scientific">Lunasporangiospora selenospora</name>
    <dbReference type="NCBI Taxonomy" id="979761"/>
    <lineage>
        <taxon>Eukaryota</taxon>
        <taxon>Fungi</taxon>
        <taxon>Fungi incertae sedis</taxon>
        <taxon>Mucoromycota</taxon>
        <taxon>Mortierellomycotina</taxon>
        <taxon>Mortierellomycetes</taxon>
        <taxon>Mortierellales</taxon>
        <taxon>Mortierellaceae</taxon>
        <taxon>Lunasporangiospora</taxon>
    </lineage>
</organism>
<dbReference type="SMART" id="SM00364">
    <property type="entry name" value="LRR_BAC"/>
    <property type="match status" value="5"/>
</dbReference>
<evidence type="ECO:0000256" key="3">
    <source>
        <dbReference type="SAM" id="MobiDB-lite"/>
    </source>
</evidence>
<dbReference type="SUPFAM" id="SSF52058">
    <property type="entry name" value="L domain-like"/>
    <property type="match status" value="1"/>
</dbReference>
<dbReference type="InterPro" id="IPR050216">
    <property type="entry name" value="LRR_domain-containing"/>
</dbReference>
<accession>A0A9P6FVH5</accession>
<keyword evidence="1" id="KW-0433">Leucine-rich repeat</keyword>
<dbReference type="InterPro" id="IPR003591">
    <property type="entry name" value="Leu-rich_rpt_typical-subtyp"/>
</dbReference>
<gene>
    <name evidence="4" type="ORF">BGW38_001499</name>
</gene>
<name>A0A9P6FVH5_9FUNG</name>
<dbReference type="PANTHER" id="PTHR48051:SF54">
    <property type="entry name" value="LEUCINE-RICH REPEAT-CONTAINING PROTEIN"/>
    <property type="match status" value="1"/>
</dbReference>
<proteinExistence type="predicted"/>
<dbReference type="OrthoDB" id="660555at2759"/>
<comment type="caution">
    <text evidence="4">The sequence shown here is derived from an EMBL/GenBank/DDBJ whole genome shotgun (WGS) entry which is preliminary data.</text>
</comment>